<evidence type="ECO:0000256" key="2">
    <source>
        <dbReference type="ARBA" id="ARBA00022741"/>
    </source>
</evidence>
<keyword evidence="9" id="KW-1185">Reference proteome</keyword>
<evidence type="ECO:0000256" key="1">
    <source>
        <dbReference type="ARBA" id="ARBA00022679"/>
    </source>
</evidence>
<feature type="compositionally biased region" description="Low complexity" evidence="6">
    <location>
        <begin position="578"/>
        <end position="599"/>
    </location>
</feature>
<dbReference type="InterPro" id="IPR011009">
    <property type="entry name" value="Kinase-like_dom_sf"/>
</dbReference>
<keyword evidence="1" id="KW-0808">Transferase</keyword>
<dbReference type="SUPFAM" id="SSF56112">
    <property type="entry name" value="Protein kinase-like (PK-like)"/>
    <property type="match status" value="1"/>
</dbReference>
<dbReference type="PANTHER" id="PTHR24348">
    <property type="entry name" value="SERINE/THREONINE-PROTEIN KINASE UNC-51-RELATED"/>
    <property type="match status" value="1"/>
</dbReference>
<dbReference type="PROSITE" id="PS00108">
    <property type="entry name" value="PROTEIN_KINASE_ST"/>
    <property type="match status" value="1"/>
</dbReference>
<gene>
    <name evidence="8" type="ORF">EGW08_013100</name>
</gene>
<dbReference type="EMBL" id="RQTK01000468">
    <property type="protein sequence ID" value="RUS79153.1"/>
    <property type="molecule type" value="Genomic_DNA"/>
</dbReference>
<feature type="domain" description="Protein kinase" evidence="7">
    <location>
        <begin position="12"/>
        <end position="277"/>
    </location>
</feature>
<feature type="region of interest" description="Disordered" evidence="6">
    <location>
        <begin position="565"/>
        <end position="605"/>
    </location>
</feature>
<protein>
    <recommendedName>
        <fullName evidence="7">Protein kinase domain-containing protein</fullName>
    </recommendedName>
</protein>
<feature type="compositionally biased region" description="Polar residues" evidence="6">
    <location>
        <begin position="660"/>
        <end position="673"/>
    </location>
</feature>
<dbReference type="InterPro" id="IPR048941">
    <property type="entry name" value="ATG1-like_MIT2"/>
</dbReference>
<feature type="region of interest" description="Disordered" evidence="6">
    <location>
        <begin position="226"/>
        <end position="247"/>
    </location>
</feature>
<dbReference type="Gene3D" id="1.10.510.10">
    <property type="entry name" value="Transferase(Phosphotransferase) domain 1"/>
    <property type="match status" value="1"/>
</dbReference>
<keyword evidence="4 5" id="KW-0067">ATP-binding</keyword>
<dbReference type="GO" id="GO:0000422">
    <property type="term" value="P:autophagy of mitochondrion"/>
    <property type="evidence" value="ECO:0007669"/>
    <property type="project" value="TreeGrafter"/>
</dbReference>
<feature type="region of interest" description="Disordered" evidence="6">
    <location>
        <begin position="645"/>
        <end position="673"/>
    </location>
</feature>
<dbReference type="GO" id="GO:0034727">
    <property type="term" value="P:piecemeal microautophagy of the nucleus"/>
    <property type="evidence" value="ECO:0007669"/>
    <property type="project" value="TreeGrafter"/>
</dbReference>
<dbReference type="GO" id="GO:0005829">
    <property type="term" value="C:cytosol"/>
    <property type="evidence" value="ECO:0007669"/>
    <property type="project" value="TreeGrafter"/>
</dbReference>
<dbReference type="GO" id="GO:0010506">
    <property type="term" value="P:regulation of autophagy"/>
    <property type="evidence" value="ECO:0007669"/>
    <property type="project" value="InterPro"/>
</dbReference>
<feature type="compositionally biased region" description="Basic and acidic residues" evidence="6">
    <location>
        <begin position="356"/>
        <end position="365"/>
    </location>
</feature>
<sequence>MLSETEIGEYEIIKGGVLGTGAFATVWKGRHRKDHSNLVAIKAIKKKNFLKSQQLLSKEITILKSLSGLHHKNVVGLLDCVELKDEVCLVMEYCNGGDLADCLHRNGTLSEDTLCSYVKQIGEAMKALQQKGIVHRDLKPQNILLCYDGPKYPHPSEMLLKIADFGFARFIMGGEMATTLCGSPMYMAPEVIMSVKYSAKADLWSIGTILYQCLTGRAPFQAQNPQELKKKYEKSPGLKPNIPTSTSPELRDLLMRMLKRDAEERISFEEFFSHPFLQLPTTSKVMSPPVSVPKRRSSSSSDSSTPGKSPSPSRARGSPSRLKGNERTASPKRSSKIPEDKEEDMVTTLTGTTDFTKIEKEDIKGRSGRSTPDDYVMVPENLCMESGEESVSIKKAPLAEEEMASFSSSVHRSPKAKPKASPVKIAEQQSPARAIPASSANSSRPVTLPMEIEPSSSAPISVPSAIQCEPAVTMRNSAAKQKENEAQTASGAGPVVEARLSGVDAVNAGSFSPPAVQFCVGTPPNAGSGPSWRRSSVGMVTPPPYAANLIGSPRKHSLNNYPLVHHHPPPHHPHPYPHLHLSNSSSSPGAMSGSSAGESTFVSSGGGYSGVTRPLSCPCPHLPSAHSLPAIPGSPNKMPVMFHLGSSSSNSTSTTNPSSAVCQPQSQGDNSPTALEPVLAPFASPASAPSIRGVVGAGVPVPGVGYRGEPYPICPGHHQQCNVVPDNMMALAARQREALGELHRVSTDSNLMTAHHLNQNRQGMMIQYRSRERLTSCGETNPTTGTTPPFAASPLRQGLHYGSNLELHHTQCSPTSHHLYYQLHQLPRYASAADCRNMSPPTHCAGPGSMAHQMLLAQSPPTAGAGILHGMGSTTGSATSATTGAPLRFVPQPLSEETLMDDNHNETLGKLSFVLDLVECILDLAHSMGSALRSVDPAESKKIDQLSPEHLSQYRNSQRSLEQLVLYARVCHLLNSALHMARDEIRNDRLQQSTNLRTVLGEMNTYYHHVVEKCKSIHKEFTHSCKTPLTQKLVMATADKLIYNQAIQMCQAAALDEFSNTCSPENTAEVVRRYQVAQILLHSLAQTARNENDKHMLVKYRKSVESRLSILTSDNLQLDRNHHLQQQPHHLSAVDNQRYHGGFQL</sequence>
<feature type="compositionally biased region" description="Basic and acidic residues" evidence="6">
    <location>
        <begin position="227"/>
        <end position="236"/>
    </location>
</feature>
<feature type="compositionally biased region" description="Basic residues" evidence="6">
    <location>
        <begin position="565"/>
        <end position="577"/>
    </location>
</feature>
<feature type="compositionally biased region" description="Low complexity" evidence="6">
    <location>
        <begin position="646"/>
        <end position="659"/>
    </location>
</feature>
<dbReference type="PROSITE" id="PS00107">
    <property type="entry name" value="PROTEIN_KINASE_ATP"/>
    <property type="match status" value="1"/>
</dbReference>
<evidence type="ECO:0000313" key="8">
    <source>
        <dbReference type="EMBL" id="RUS79153.1"/>
    </source>
</evidence>
<dbReference type="SMART" id="SM00220">
    <property type="entry name" value="S_TKc"/>
    <property type="match status" value="1"/>
</dbReference>
<dbReference type="FunFam" id="1.10.510.10:FF:000493">
    <property type="entry name" value="serine/threonine-protein kinase unc-51 isoform X2"/>
    <property type="match status" value="1"/>
</dbReference>
<dbReference type="InterPro" id="IPR045269">
    <property type="entry name" value="Atg1-like"/>
</dbReference>
<dbReference type="GO" id="GO:0005776">
    <property type="term" value="C:autophagosome"/>
    <property type="evidence" value="ECO:0007669"/>
    <property type="project" value="TreeGrafter"/>
</dbReference>
<organism evidence="8 9">
    <name type="scientific">Elysia chlorotica</name>
    <name type="common">Eastern emerald elysia</name>
    <name type="synonym">Sea slug</name>
    <dbReference type="NCBI Taxonomy" id="188477"/>
    <lineage>
        <taxon>Eukaryota</taxon>
        <taxon>Metazoa</taxon>
        <taxon>Spiralia</taxon>
        <taxon>Lophotrochozoa</taxon>
        <taxon>Mollusca</taxon>
        <taxon>Gastropoda</taxon>
        <taxon>Heterobranchia</taxon>
        <taxon>Euthyneura</taxon>
        <taxon>Panpulmonata</taxon>
        <taxon>Sacoglossa</taxon>
        <taxon>Placobranchoidea</taxon>
        <taxon>Plakobranchidae</taxon>
        <taxon>Elysia</taxon>
    </lineage>
</organism>
<feature type="region of interest" description="Disordered" evidence="6">
    <location>
        <begin position="400"/>
        <end position="448"/>
    </location>
</feature>
<evidence type="ECO:0000256" key="5">
    <source>
        <dbReference type="PROSITE-ProRule" id="PRU10141"/>
    </source>
</evidence>
<evidence type="ECO:0000256" key="3">
    <source>
        <dbReference type="ARBA" id="ARBA00022777"/>
    </source>
</evidence>
<dbReference type="OrthoDB" id="346907at2759"/>
<dbReference type="InterPro" id="IPR000719">
    <property type="entry name" value="Prot_kinase_dom"/>
</dbReference>
<dbReference type="STRING" id="188477.A0A433TC24"/>
<dbReference type="GO" id="GO:0061709">
    <property type="term" value="P:reticulophagy"/>
    <property type="evidence" value="ECO:0007669"/>
    <property type="project" value="TreeGrafter"/>
</dbReference>
<reference evidence="8 9" key="1">
    <citation type="submission" date="2019-01" db="EMBL/GenBank/DDBJ databases">
        <title>A draft genome assembly of the solar-powered sea slug Elysia chlorotica.</title>
        <authorList>
            <person name="Cai H."/>
            <person name="Li Q."/>
            <person name="Fang X."/>
            <person name="Li J."/>
            <person name="Curtis N.E."/>
            <person name="Altenburger A."/>
            <person name="Shibata T."/>
            <person name="Feng M."/>
            <person name="Maeda T."/>
            <person name="Schwartz J.A."/>
            <person name="Shigenobu S."/>
            <person name="Lundholm N."/>
            <person name="Nishiyama T."/>
            <person name="Yang H."/>
            <person name="Hasebe M."/>
            <person name="Li S."/>
            <person name="Pierce S.K."/>
            <person name="Wang J."/>
        </authorList>
    </citation>
    <scope>NUCLEOTIDE SEQUENCE [LARGE SCALE GENOMIC DNA]</scope>
    <source>
        <strain evidence="8">EC2010</strain>
        <tissue evidence="8">Whole organism of an adult</tissue>
    </source>
</reference>
<feature type="compositionally biased region" description="Low complexity" evidence="6">
    <location>
        <begin position="298"/>
        <end position="321"/>
    </location>
</feature>
<comment type="caution">
    <text evidence="8">The sequence shown here is derived from an EMBL/GenBank/DDBJ whole genome shotgun (WGS) entry which is preliminary data.</text>
</comment>
<dbReference type="Pfam" id="PF21127">
    <property type="entry name" value="ATG1-like_MIT2"/>
    <property type="match status" value="1"/>
</dbReference>
<dbReference type="InterPro" id="IPR017441">
    <property type="entry name" value="Protein_kinase_ATP_BS"/>
</dbReference>
<accession>A0A433TC24</accession>
<dbReference type="Proteomes" id="UP000271974">
    <property type="component" value="Unassembled WGS sequence"/>
</dbReference>
<evidence type="ECO:0000256" key="6">
    <source>
        <dbReference type="SAM" id="MobiDB-lite"/>
    </source>
</evidence>
<evidence type="ECO:0000259" key="7">
    <source>
        <dbReference type="PROSITE" id="PS50011"/>
    </source>
</evidence>
<evidence type="ECO:0000256" key="4">
    <source>
        <dbReference type="ARBA" id="ARBA00022840"/>
    </source>
</evidence>
<dbReference type="GO" id="GO:0005524">
    <property type="term" value="F:ATP binding"/>
    <property type="evidence" value="ECO:0007669"/>
    <property type="project" value="UniProtKB-UniRule"/>
</dbReference>
<dbReference type="GO" id="GO:0042594">
    <property type="term" value="P:response to starvation"/>
    <property type="evidence" value="ECO:0007669"/>
    <property type="project" value="TreeGrafter"/>
</dbReference>
<feature type="region of interest" description="Disordered" evidence="6">
    <location>
        <begin position="282"/>
        <end position="376"/>
    </location>
</feature>
<dbReference type="GO" id="GO:0000045">
    <property type="term" value="P:autophagosome assembly"/>
    <property type="evidence" value="ECO:0007669"/>
    <property type="project" value="TreeGrafter"/>
</dbReference>
<dbReference type="AlphaFoldDB" id="A0A433TC24"/>
<proteinExistence type="predicted"/>
<dbReference type="GO" id="GO:0004674">
    <property type="term" value="F:protein serine/threonine kinase activity"/>
    <property type="evidence" value="ECO:0007669"/>
    <property type="project" value="InterPro"/>
</dbReference>
<dbReference type="Gene3D" id="3.30.200.20">
    <property type="entry name" value="Phosphorylase Kinase, domain 1"/>
    <property type="match status" value="1"/>
</dbReference>
<keyword evidence="3" id="KW-0418">Kinase</keyword>
<name>A0A433TC24_ELYCH</name>
<evidence type="ECO:0000313" key="9">
    <source>
        <dbReference type="Proteomes" id="UP000271974"/>
    </source>
</evidence>
<dbReference type="PANTHER" id="PTHR24348:SF22">
    <property type="entry name" value="NON-SPECIFIC SERINE_THREONINE PROTEIN KINASE"/>
    <property type="match status" value="1"/>
</dbReference>
<keyword evidence="2 5" id="KW-0547">Nucleotide-binding</keyword>
<dbReference type="Pfam" id="PF00069">
    <property type="entry name" value="Pkinase"/>
    <property type="match status" value="1"/>
</dbReference>
<dbReference type="PROSITE" id="PS50011">
    <property type="entry name" value="PROTEIN_KINASE_DOM"/>
    <property type="match status" value="1"/>
</dbReference>
<dbReference type="GO" id="GO:0034045">
    <property type="term" value="C:phagophore assembly site membrane"/>
    <property type="evidence" value="ECO:0007669"/>
    <property type="project" value="TreeGrafter"/>
</dbReference>
<dbReference type="InterPro" id="IPR008271">
    <property type="entry name" value="Ser/Thr_kinase_AS"/>
</dbReference>
<feature type="binding site" evidence="5">
    <location>
        <position position="46"/>
    </location>
    <ligand>
        <name>ATP</name>
        <dbReference type="ChEBI" id="CHEBI:30616"/>
    </ligand>
</feature>